<organism evidence="1 2">
    <name type="scientific">Clavispora lusitaniae</name>
    <name type="common">Candida lusitaniae</name>
    <dbReference type="NCBI Taxonomy" id="36911"/>
    <lineage>
        <taxon>Eukaryota</taxon>
        <taxon>Fungi</taxon>
        <taxon>Dikarya</taxon>
        <taxon>Ascomycota</taxon>
        <taxon>Saccharomycotina</taxon>
        <taxon>Pichiomycetes</taxon>
        <taxon>Metschnikowiaceae</taxon>
        <taxon>Clavispora</taxon>
    </lineage>
</organism>
<sequence length="76" mass="7947">MCGYSTRSGFFRVGSNESRRSSLRGVSDGGHLRKHLAVVMANADTGDGRRSPPVGRGNSSLGSTMSGRAVLDSVGY</sequence>
<dbReference type="Proteomes" id="UP000326582">
    <property type="component" value="Chromosome 4"/>
</dbReference>
<accession>A0ACD0WMI7</accession>
<dbReference type="EMBL" id="CP038487">
    <property type="protein sequence ID" value="QFZ28784.1"/>
    <property type="molecule type" value="Genomic_DNA"/>
</dbReference>
<evidence type="ECO:0000313" key="1">
    <source>
        <dbReference type="EMBL" id="QFZ28784.1"/>
    </source>
</evidence>
<keyword evidence="2" id="KW-1185">Reference proteome</keyword>
<evidence type="ECO:0000313" key="2">
    <source>
        <dbReference type="Proteomes" id="UP000326582"/>
    </source>
</evidence>
<protein>
    <submittedName>
        <fullName evidence="1">Uncharacterized protein</fullName>
    </submittedName>
</protein>
<gene>
    <name evidence="1" type="ORF">EJF14_40837</name>
</gene>
<reference evidence="2" key="1">
    <citation type="journal article" date="2019" name="MBio">
        <title>Comparative genomics for the elucidation of multidrug resistance (MDR) in Candida lusitaniae.</title>
        <authorList>
            <person name="Kannan A."/>
            <person name="Asner S.A."/>
            <person name="Trachsel E."/>
            <person name="Kelly S."/>
            <person name="Parker J."/>
            <person name="Sanglard D."/>
        </authorList>
    </citation>
    <scope>NUCLEOTIDE SEQUENCE [LARGE SCALE GENOMIC DNA]</scope>
    <source>
        <strain evidence="2">P1</strain>
    </source>
</reference>
<name>A0ACD0WMI7_CLALS</name>
<proteinExistence type="predicted"/>